<proteinExistence type="predicted"/>
<gene>
    <name evidence="2" type="ORF">CDAR_493731</name>
</gene>
<dbReference type="AlphaFoldDB" id="A0AAV4VSN6"/>
<dbReference type="Proteomes" id="UP001054837">
    <property type="component" value="Unassembled WGS sequence"/>
</dbReference>
<comment type="caution">
    <text evidence="2">The sequence shown here is derived from an EMBL/GenBank/DDBJ whole genome shotgun (WGS) entry which is preliminary data.</text>
</comment>
<sequence length="219" mass="22832">MDYGMTSLTPREIEVSSGAEVATSLTQRFPHFYVLSNQNFLPAPTCFDDNVQVVGVHAAGGAAVVQGGHLLFDRPPAEPAAPGATYSDDAARLRRQDGEQAQPSQEVPEPLLRLLPGGAGGKGARGGGRGRHGGPPPTSLPARQEAVRGLGLHQVGHGHGRLAAYPQVGEQLPPADAQHGRPARCGARPGPTAGHLQAQHDGHGERRHPGVTPGHEAHR</sequence>
<organism evidence="2 3">
    <name type="scientific">Caerostris darwini</name>
    <dbReference type="NCBI Taxonomy" id="1538125"/>
    <lineage>
        <taxon>Eukaryota</taxon>
        <taxon>Metazoa</taxon>
        <taxon>Ecdysozoa</taxon>
        <taxon>Arthropoda</taxon>
        <taxon>Chelicerata</taxon>
        <taxon>Arachnida</taxon>
        <taxon>Araneae</taxon>
        <taxon>Araneomorphae</taxon>
        <taxon>Entelegynae</taxon>
        <taxon>Araneoidea</taxon>
        <taxon>Araneidae</taxon>
        <taxon>Caerostris</taxon>
    </lineage>
</organism>
<evidence type="ECO:0000313" key="2">
    <source>
        <dbReference type="EMBL" id="GIY73417.1"/>
    </source>
</evidence>
<accession>A0AAV4VSN6</accession>
<evidence type="ECO:0000313" key="3">
    <source>
        <dbReference type="Proteomes" id="UP001054837"/>
    </source>
</evidence>
<protein>
    <submittedName>
        <fullName evidence="2">Uncharacterized protein</fullName>
    </submittedName>
</protein>
<keyword evidence="3" id="KW-1185">Reference proteome</keyword>
<feature type="compositionally biased region" description="Gly residues" evidence="1">
    <location>
        <begin position="117"/>
        <end position="127"/>
    </location>
</feature>
<reference evidence="2 3" key="1">
    <citation type="submission" date="2021-06" db="EMBL/GenBank/DDBJ databases">
        <title>Caerostris darwini draft genome.</title>
        <authorList>
            <person name="Kono N."/>
            <person name="Arakawa K."/>
        </authorList>
    </citation>
    <scope>NUCLEOTIDE SEQUENCE [LARGE SCALE GENOMIC DNA]</scope>
</reference>
<feature type="region of interest" description="Disordered" evidence="1">
    <location>
        <begin position="94"/>
        <end position="142"/>
    </location>
</feature>
<feature type="compositionally biased region" description="Basic and acidic residues" evidence="1">
    <location>
        <begin position="198"/>
        <end position="208"/>
    </location>
</feature>
<dbReference type="EMBL" id="BPLQ01013610">
    <property type="protein sequence ID" value="GIY73417.1"/>
    <property type="molecule type" value="Genomic_DNA"/>
</dbReference>
<name>A0AAV4VSN6_9ARAC</name>
<evidence type="ECO:0000256" key="1">
    <source>
        <dbReference type="SAM" id="MobiDB-lite"/>
    </source>
</evidence>
<feature type="region of interest" description="Disordered" evidence="1">
    <location>
        <begin position="171"/>
        <end position="219"/>
    </location>
</feature>